<dbReference type="RefSeq" id="WP_107033111.1">
    <property type="nucleotide sequence ID" value="NZ_CAJSYL010000041.1"/>
</dbReference>
<dbReference type="InterPro" id="IPR037232">
    <property type="entry name" value="NADH_quin_OxRdtase_su_C/D-like"/>
</dbReference>
<evidence type="ECO:0000259" key="10">
    <source>
        <dbReference type="Pfam" id="PF00346"/>
    </source>
</evidence>
<dbReference type="InterPro" id="IPR022885">
    <property type="entry name" value="NDH1_su_D/H"/>
</dbReference>
<evidence type="ECO:0000256" key="2">
    <source>
        <dbReference type="ARBA" id="ARBA00010019"/>
    </source>
</evidence>
<evidence type="ECO:0000256" key="6">
    <source>
        <dbReference type="ARBA" id="ARBA00023268"/>
    </source>
</evidence>
<evidence type="ECO:0000256" key="1">
    <source>
        <dbReference type="ARBA" id="ARBA00004417"/>
    </source>
</evidence>
<dbReference type="EMBL" id="PUEC01000031">
    <property type="protein sequence ID" value="PWB00791.1"/>
    <property type="molecule type" value="Genomic_DNA"/>
</dbReference>
<evidence type="ECO:0000313" key="11">
    <source>
        <dbReference type="EMBL" id="PWB00791.1"/>
    </source>
</evidence>
<keyword evidence="12" id="KW-1185">Reference proteome</keyword>
<gene>
    <name evidence="11" type="ORF">C5O23_11635</name>
</gene>
<dbReference type="Gene3D" id="3.30.460.80">
    <property type="entry name" value="NADH:ubiquinone oxidoreductase, 30kDa subunit"/>
    <property type="match status" value="1"/>
</dbReference>
<evidence type="ECO:0000256" key="5">
    <source>
        <dbReference type="ARBA" id="ARBA00023136"/>
    </source>
</evidence>
<name>A0A2V1IKU8_9BACT</name>
<dbReference type="PANTHER" id="PTHR11993:SF10">
    <property type="entry name" value="NADH DEHYDROGENASE [UBIQUINONE] IRON-SULFUR PROTEIN 2, MITOCHONDRIAL"/>
    <property type="match status" value="1"/>
</dbReference>
<dbReference type="InterPro" id="IPR029014">
    <property type="entry name" value="NiFe-Hase_large"/>
</dbReference>
<evidence type="ECO:0000259" key="9">
    <source>
        <dbReference type="Pfam" id="PF00329"/>
    </source>
</evidence>
<sequence length="544" mass="62087">MSNIREKISTLLPEAVIEDGDIMQVTVPDAKWHDFAKTLRDDADLSFDFLVTIVGMDWKENGMGCVYYLTSTKFNTHLAVKVMATGDRERPLIHSIFDLWAIATVYEREVYDFFGIIFINNPDMRRLFLNLDWKGYPLRKDYDEDPSINPVSIENERQTDFTDVWTETADGKIEKHERRIFQPEDFVVNIGPQHPATHGVLRFRTAIDGETIKKIDIYLGYIHRGVEKICEKLTYPQTLHFMDRLDYFSAHPYHHCLCMLIEEAAGIEISRRAQVIRVLMDELSRIASHCLFIGTYCMDLGATTMLFYTLRVREQILDIMEKTCGARMTFNYDCIGGVMQDLHPDFVKDVHALLDVLPANIKEYNKIFTGNVIARNRMENVGVLTREDAISWAVTGPNGRGSGWACDVRKCAPYSIYSELDFEEVVREEGDSMARFKVRMDEMVQSARIIAQLVDNIPEGDYCVKVPKVLKLPVGHWFKMVEGCRGTFGIYLESDGTTSPYRLKIAPPCLPAAAVVDHITDGQKIADLITIGGSLDYIVPDIDR</sequence>
<comment type="subunit">
    <text evidence="7">NDH-1 is composed of 13 different subunits. Subunits NuoB, CD, E, F, and G constitute the peripheral sector of the complex.</text>
</comment>
<evidence type="ECO:0000256" key="8">
    <source>
        <dbReference type="ARBA" id="ARBA00047712"/>
    </source>
</evidence>
<evidence type="ECO:0000256" key="4">
    <source>
        <dbReference type="ARBA" id="ARBA00023027"/>
    </source>
</evidence>
<dbReference type="InterPro" id="IPR001135">
    <property type="entry name" value="NADH_Q_OxRdtase_suD"/>
</dbReference>
<dbReference type="SUPFAM" id="SSF56762">
    <property type="entry name" value="HydB/Nqo4-like"/>
    <property type="match status" value="1"/>
</dbReference>
<evidence type="ECO:0000256" key="7">
    <source>
        <dbReference type="ARBA" id="ARBA00038617"/>
    </source>
</evidence>
<dbReference type="GO" id="GO:0008137">
    <property type="term" value="F:NADH dehydrogenase (ubiquinone) activity"/>
    <property type="evidence" value="ECO:0007669"/>
    <property type="project" value="InterPro"/>
</dbReference>
<dbReference type="GO" id="GO:0016651">
    <property type="term" value="F:oxidoreductase activity, acting on NAD(P)H"/>
    <property type="evidence" value="ECO:0007669"/>
    <property type="project" value="InterPro"/>
</dbReference>
<dbReference type="Proteomes" id="UP000244905">
    <property type="component" value="Unassembled WGS sequence"/>
</dbReference>
<dbReference type="InterPro" id="IPR001268">
    <property type="entry name" value="NADH_UbQ_OxRdtase_30kDa_su"/>
</dbReference>
<keyword evidence="3" id="KW-1003">Cell membrane</keyword>
<evidence type="ECO:0000256" key="3">
    <source>
        <dbReference type="ARBA" id="ARBA00022475"/>
    </source>
</evidence>
<dbReference type="Pfam" id="PF00346">
    <property type="entry name" value="Complex1_49kDa"/>
    <property type="match status" value="1"/>
</dbReference>
<dbReference type="GO" id="GO:0048038">
    <property type="term" value="F:quinone binding"/>
    <property type="evidence" value="ECO:0007669"/>
    <property type="project" value="InterPro"/>
</dbReference>
<dbReference type="PANTHER" id="PTHR11993">
    <property type="entry name" value="NADH-UBIQUINONE OXIDOREDUCTASE 49 KDA SUBUNIT"/>
    <property type="match status" value="1"/>
</dbReference>
<comment type="subcellular location">
    <subcellularLocation>
        <location evidence="1">Cell inner membrane</location>
        <topology evidence="1">Peripheral membrane protein</topology>
    </subcellularLocation>
</comment>
<dbReference type="SUPFAM" id="SSF143243">
    <property type="entry name" value="Nqo5-like"/>
    <property type="match status" value="1"/>
</dbReference>
<keyword evidence="6" id="KW-0511">Multifunctional enzyme</keyword>
<comment type="catalytic activity">
    <reaction evidence="8">
        <text>a quinone + NADH + 5 H(+)(in) = a quinol + NAD(+) + 4 H(+)(out)</text>
        <dbReference type="Rhea" id="RHEA:57888"/>
        <dbReference type="ChEBI" id="CHEBI:15378"/>
        <dbReference type="ChEBI" id="CHEBI:24646"/>
        <dbReference type="ChEBI" id="CHEBI:57540"/>
        <dbReference type="ChEBI" id="CHEBI:57945"/>
        <dbReference type="ChEBI" id="CHEBI:132124"/>
    </reaction>
</comment>
<keyword evidence="5" id="KW-0472">Membrane</keyword>
<accession>A0A2V1IKU8</accession>
<feature type="domain" description="NADH:ubiquinone oxidoreductase 30kDa subunit" evidence="9">
    <location>
        <begin position="25"/>
        <end position="143"/>
    </location>
</feature>
<dbReference type="Gene3D" id="1.10.645.10">
    <property type="entry name" value="Cytochrome-c3 Hydrogenase, chain B"/>
    <property type="match status" value="1"/>
</dbReference>
<comment type="similarity">
    <text evidence="2">In the C-terminal section; belongs to the complex I 49 kDa subunit family.</text>
</comment>
<evidence type="ECO:0000313" key="12">
    <source>
        <dbReference type="Proteomes" id="UP000244905"/>
    </source>
</evidence>
<dbReference type="AlphaFoldDB" id="A0A2V1IKU8"/>
<proteinExistence type="inferred from homology"/>
<dbReference type="GO" id="GO:0005886">
    <property type="term" value="C:plasma membrane"/>
    <property type="evidence" value="ECO:0007669"/>
    <property type="project" value="UniProtKB-SubCell"/>
</dbReference>
<dbReference type="GO" id="GO:0051287">
    <property type="term" value="F:NAD binding"/>
    <property type="evidence" value="ECO:0007669"/>
    <property type="project" value="InterPro"/>
</dbReference>
<protein>
    <submittedName>
        <fullName evidence="11">NADH-quinone oxidoreductase subunit D</fullName>
    </submittedName>
</protein>
<feature type="domain" description="NADH-quinone oxidoreductase subunit D" evidence="10">
    <location>
        <begin position="299"/>
        <end position="544"/>
    </location>
</feature>
<keyword evidence="4" id="KW-0520">NAD</keyword>
<dbReference type="GeneID" id="82526982"/>
<dbReference type="Pfam" id="PF00329">
    <property type="entry name" value="Complex1_30kDa"/>
    <property type="match status" value="1"/>
</dbReference>
<reference evidence="12" key="1">
    <citation type="submission" date="2018-02" db="EMBL/GenBank/DDBJ databases">
        <authorList>
            <person name="Clavel T."/>
            <person name="Strowig T."/>
        </authorList>
    </citation>
    <scope>NUCLEOTIDE SEQUENCE [LARGE SCALE GENOMIC DNA]</scope>
    <source>
        <strain evidence="12">DSM 103720</strain>
    </source>
</reference>
<organism evidence="11 12">
    <name type="scientific">Duncaniella muris</name>
    <dbReference type="NCBI Taxonomy" id="2094150"/>
    <lineage>
        <taxon>Bacteria</taxon>
        <taxon>Pseudomonadati</taxon>
        <taxon>Bacteroidota</taxon>
        <taxon>Bacteroidia</taxon>
        <taxon>Bacteroidales</taxon>
        <taxon>Muribaculaceae</taxon>
        <taxon>Duncaniella</taxon>
    </lineage>
</organism>
<comment type="caution">
    <text evidence="11">The sequence shown here is derived from an EMBL/GenBank/DDBJ whole genome shotgun (WGS) entry which is preliminary data.</text>
</comment>